<dbReference type="EMBL" id="GL348713">
    <property type="protein sequence ID" value="EFH65849.1"/>
    <property type="molecule type" value="Genomic_DNA"/>
</dbReference>
<keyword evidence="1" id="KW-0479">Metal-binding</keyword>
<dbReference type="Pfam" id="PF04434">
    <property type="entry name" value="SWIM"/>
    <property type="match status" value="1"/>
</dbReference>
<evidence type="ECO:0000313" key="8">
    <source>
        <dbReference type="Proteomes" id="UP000008694"/>
    </source>
</evidence>
<evidence type="ECO:0000256" key="1">
    <source>
        <dbReference type="ARBA" id="ARBA00022723"/>
    </source>
</evidence>
<sequence>MVSNEKKRAEAEKAKGEYTPRSRALLDQQIDLAKNCRPLSCGLGNYEVAYFNYKTNLRTDGFIVQMRGVVSCSCRMYLVSGIPCSHIISCLRHEKNSDQDPKTLISPWFTTEKLKRCYLNLMKPVNGMNLWRITSAPRVKPPPFKKPSGRPPGKKRKKEKGEPRDAKKMTKRGTKIHCGLCGVEGHNKLKCKTGPKPKPPPKPPGRPRKRPFASISEAEPSLPSLPSLPSFPSQSNEVEDLPSLSSALPKRGRGRPRKSQFDGASSSQPPPERTEPMYDTGPRTLLREGYGVFTSPVTGDDYIHVGRSVVDTRDNTVLPSTLYAARERKKLAVGRGRGKKK</sequence>
<feature type="region of interest" description="Disordered" evidence="5">
    <location>
        <begin position="187"/>
        <end position="287"/>
    </location>
</feature>
<dbReference type="SMART" id="SM00384">
    <property type="entry name" value="AT_hook"/>
    <property type="match status" value="3"/>
</dbReference>
<dbReference type="InterPro" id="IPR006564">
    <property type="entry name" value="Znf_PMZ"/>
</dbReference>
<name>D7KG04_ARALL</name>
<dbReference type="PRINTS" id="PR00929">
    <property type="entry name" value="ATHOOK"/>
</dbReference>
<protein>
    <recommendedName>
        <fullName evidence="6">SWIM-type domain-containing protein</fullName>
    </recommendedName>
</protein>
<evidence type="ECO:0000313" key="7">
    <source>
        <dbReference type="EMBL" id="EFH65849.1"/>
    </source>
</evidence>
<evidence type="ECO:0000256" key="4">
    <source>
        <dbReference type="PROSITE-ProRule" id="PRU00325"/>
    </source>
</evidence>
<dbReference type="AlphaFoldDB" id="D7KG04"/>
<evidence type="ECO:0000256" key="3">
    <source>
        <dbReference type="ARBA" id="ARBA00022833"/>
    </source>
</evidence>
<dbReference type="PANTHER" id="PTHR31973">
    <property type="entry name" value="POLYPROTEIN, PUTATIVE-RELATED"/>
    <property type="match status" value="1"/>
</dbReference>
<keyword evidence="2 4" id="KW-0863">Zinc-finger</keyword>
<proteinExistence type="predicted"/>
<feature type="domain" description="SWIM-type" evidence="6">
    <location>
        <begin position="62"/>
        <end position="95"/>
    </location>
</feature>
<dbReference type="KEGG" id="aly:9325654"/>
<dbReference type="InterPro" id="IPR007527">
    <property type="entry name" value="Znf_SWIM"/>
</dbReference>
<keyword evidence="3" id="KW-0862">Zinc</keyword>
<dbReference type="PANTHER" id="PTHR31973:SF187">
    <property type="entry name" value="MUTATOR TRANSPOSASE MUDRA PROTEIN"/>
    <property type="match status" value="1"/>
</dbReference>
<evidence type="ECO:0000256" key="2">
    <source>
        <dbReference type="ARBA" id="ARBA00022771"/>
    </source>
</evidence>
<dbReference type="OrthoDB" id="1112358at2759"/>
<dbReference type="Proteomes" id="UP000008694">
    <property type="component" value="Unassembled WGS sequence"/>
</dbReference>
<reference evidence="8" key="1">
    <citation type="journal article" date="2011" name="Nat. Genet.">
        <title>The Arabidopsis lyrata genome sequence and the basis of rapid genome size change.</title>
        <authorList>
            <person name="Hu T.T."/>
            <person name="Pattyn P."/>
            <person name="Bakker E.G."/>
            <person name="Cao J."/>
            <person name="Cheng J.-F."/>
            <person name="Clark R.M."/>
            <person name="Fahlgren N."/>
            <person name="Fawcett J.A."/>
            <person name="Grimwood J."/>
            <person name="Gundlach H."/>
            <person name="Haberer G."/>
            <person name="Hollister J.D."/>
            <person name="Ossowski S."/>
            <person name="Ottilar R.P."/>
            <person name="Salamov A.A."/>
            <person name="Schneeberger K."/>
            <person name="Spannagl M."/>
            <person name="Wang X."/>
            <person name="Yang L."/>
            <person name="Nasrallah M.E."/>
            <person name="Bergelson J."/>
            <person name="Carrington J.C."/>
            <person name="Gaut B.S."/>
            <person name="Schmutz J."/>
            <person name="Mayer K.F.X."/>
            <person name="Van de Peer Y."/>
            <person name="Grigoriev I.V."/>
            <person name="Nordborg M."/>
            <person name="Weigel D."/>
            <person name="Guo Y.-L."/>
        </authorList>
    </citation>
    <scope>NUCLEOTIDE SEQUENCE [LARGE SCALE GENOMIC DNA]</scope>
    <source>
        <strain evidence="8">cv. MN47</strain>
    </source>
</reference>
<dbReference type="GO" id="GO:0003677">
    <property type="term" value="F:DNA binding"/>
    <property type="evidence" value="ECO:0007669"/>
    <property type="project" value="InterPro"/>
</dbReference>
<dbReference type="Gramene" id="scaffold_100611.1">
    <property type="protein sequence ID" value="scaffold_100611.1"/>
    <property type="gene ID" value="scaffold_100611.1"/>
</dbReference>
<dbReference type="HOGENOM" id="CLU_814685_0_0_1"/>
<feature type="compositionally biased region" description="Basic and acidic residues" evidence="5">
    <location>
        <begin position="159"/>
        <end position="168"/>
    </location>
</feature>
<keyword evidence="8" id="KW-1185">Reference proteome</keyword>
<gene>
    <name evidence="7" type="ORF">ARALYDRAFT_887817</name>
</gene>
<dbReference type="SMART" id="SM00575">
    <property type="entry name" value="ZnF_PMZ"/>
    <property type="match status" value="1"/>
</dbReference>
<dbReference type="PROSITE" id="PS50966">
    <property type="entry name" value="ZF_SWIM"/>
    <property type="match status" value="1"/>
</dbReference>
<dbReference type="GO" id="GO:0008270">
    <property type="term" value="F:zinc ion binding"/>
    <property type="evidence" value="ECO:0007669"/>
    <property type="project" value="UniProtKB-KW"/>
</dbReference>
<feature type="compositionally biased region" description="Low complexity" evidence="5">
    <location>
        <begin position="220"/>
        <end position="233"/>
    </location>
</feature>
<organism evidence="8">
    <name type="scientific">Arabidopsis lyrata subsp. lyrata</name>
    <name type="common">Lyre-leaved rock-cress</name>
    <dbReference type="NCBI Taxonomy" id="81972"/>
    <lineage>
        <taxon>Eukaryota</taxon>
        <taxon>Viridiplantae</taxon>
        <taxon>Streptophyta</taxon>
        <taxon>Embryophyta</taxon>
        <taxon>Tracheophyta</taxon>
        <taxon>Spermatophyta</taxon>
        <taxon>Magnoliopsida</taxon>
        <taxon>eudicotyledons</taxon>
        <taxon>Gunneridae</taxon>
        <taxon>Pentapetalae</taxon>
        <taxon>rosids</taxon>
        <taxon>malvids</taxon>
        <taxon>Brassicales</taxon>
        <taxon>Brassicaceae</taxon>
        <taxon>Camelineae</taxon>
        <taxon>Arabidopsis</taxon>
    </lineage>
</organism>
<dbReference type="InterPro" id="IPR017956">
    <property type="entry name" value="AT_hook_DNA-bd_motif"/>
</dbReference>
<feature type="region of interest" description="Disordered" evidence="5">
    <location>
        <begin position="134"/>
        <end position="174"/>
    </location>
</feature>
<evidence type="ECO:0000256" key="5">
    <source>
        <dbReference type="SAM" id="MobiDB-lite"/>
    </source>
</evidence>
<accession>D7KG04</accession>
<evidence type="ECO:0000259" key="6">
    <source>
        <dbReference type="PROSITE" id="PS50966"/>
    </source>
</evidence>